<evidence type="ECO:0000313" key="2">
    <source>
        <dbReference type="EMBL" id="QKG83732.1"/>
    </source>
</evidence>
<dbReference type="InterPro" id="IPR047175">
    <property type="entry name" value="CotS-like"/>
</dbReference>
<protein>
    <submittedName>
        <fullName evidence="2">Phosphotransferase</fullName>
    </submittedName>
</protein>
<organism evidence="2 3">
    <name type="scientific">Kroppenstedtia pulmonis</name>
    <dbReference type="NCBI Taxonomy" id="1380685"/>
    <lineage>
        <taxon>Bacteria</taxon>
        <taxon>Bacillati</taxon>
        <taxon>Bacillota</taxon>
        <taxon>Bacilli</taxon>
        <taxon>Bacillales</taxon>
        <taxon>Thermoactinomycetaceae</taxon>
        <taxon>Kroppenstedtia</taxon>
    </lineage>
</organism>
<name>A0A7D4BEN9_9BACL</name>
<gene>
    <name evidence="2" type="ORF">GXN76_04075</name>
</gene>
<dbReference type="Gene3D" id="3.30.200.20">
    <property type="entry name" value="Phosphorylase Kinase, domain 1"/>
    <property type="match status" value="1"/>
</dbReference>
<dbReference type="PANTHER" id="PTHR39179">
    <property type="entry name" value="SPORE COAT PROTEIN I"/>
    <property type="match status" value="1"/>
</dbReference>
<accession>A0A7D4BEN9</accession>
<proteinExistence type="predicted"/>
<evidence type="ECO:0000259" key="1">
    <source>
        <dbReference type="Pfam" id="PF01636"/>
    </source>
</evidence>
<feature type="domain" description="Aminoglycoside phosphotransferase" evidence="1">
    <location>
        <begin position="40"/>
        <end position="278"/>
    </location>
</feature>
<dbReference type="AlphaFoldDB" id="A0A7D4BEN9"/>
<dbReference type="InterPro" id="IPR011009">
    <property type="entry name" value="Kinase-like_dom_sf"/>
</dbReference>
<dbReference type="Proteomes" id="UP000503088">
    <property type="component" value="Chromosome"/>
</dbReference>
<dbReference type="Pfam" id="PF01636">
    <property type="entry name" value="APH"/>
    <property type="match status" value="1"/>
</dbReference>
<dbReference type="EMBL" id="CP048104">
    <property type="protein sequence ID" value="QKG83732.1"/>
    <property type="molecule type" value="Genomic_DNA"/>
</dbReference>
<dbReference type="SUPFAM" id="SSF56112">
    <property type="entry name" value="Protein kinase-like (PK-like)"/>
    <property type="match status" value="1"/>
</dbReference>
<dbReference type="PANTHER" id="PTHR39179:SF2">
    <property type="entry name" value="ENDOSPORE COAT-ASSOCIATED PROTEIN YUTH"/>
    <property type="match status" value="1"/>
</dbReference>
<dbReference type="GO" id="GO:0016740">
    <property type="term" value="F:transferase activity"/>
    <property type="evidence" value="ECO:0007669"/>
    <property type="project" value="UniProtKB-KW"/>
</dbReference>
<dbReference type="GO" id="GO:0042601">
    <property type="term" value="C:endospore-forming forespore"/>
    <property type="evidence" value="ECO:0007669"/>
    <property type="project" value="TreeGrafter"/>
</dbReference>
<keyword evidence="3" id="KW-1185">Reference proteome</keyword>
<dbReference type="Gene3D" id="3.90.1200.10">
    <property type="match status" value="1"/>
</dbReference>
<sequence>MIHSEKNRLEWNEESRLRELLMHHYGIQVREARKIKRILHLKTDNGDYVLKRSGFHGEQRWKLVQELAEYLQNRGGYQIPAPVLTHRGKLHFSGFQCRYVLLPWVNGKLRDWNRERCWPKVAQTLARFHSDSKGFLPSRSFLQHFSRRGGWRKNWEKAAREIQVFKMAVDMSGEISVMDRFWFKHLPYMEGMVETSLHYLEKAGGDQVVQETRKEGEVCHLNIHRNNVIWDSREEVHFIDWNRVALDVRSRDLSKLILYAYRQTGRPDMACHLLKWYQEVSPLEEEEYELIYAQLLFPSGMMRSLKRVYMDGKASPDLNEKDGWNSVDQEEKKYGLLREFPEQVEQLFQKKIRRIDWIQSQK</sequence>
<reference evidence="2 3" key="1">
    <citation type="submission" date="2020-01" db="EMBL/GenBank/DDBJ databases">
        <authorList>
            <person name="Gulvik C.A."/>
            <person name="Batra D.G."/>
        </authorList>
    </citation>
    <scope>NUCLEOTIDE SEQUENCE [LARGE SCALE GENOMIC DNA]</scope>
    <source>
        <strain evidence="2 3">W9323</strain>
    </source>
</reference>
<evidence type="ECO:0000313" key="3">
    <source>
        <dbReference type="Proteomes" id="UP000503088"/>
    </source>
</evidence>
<dbReference type="InterPro" id="IPR002575">
    <property type="entry name" value="Aminoglycoside_PTrfase"/>
</dbReference>
<dbReference type="RefSeq" id="WP_173220751.1">
    <property type="nucleotide sequence ID" value="NZ_CP048104.1"/>
</dbReference>
<keyword evidence="2" id="KW-0808">Transferase</keyword>
<dbReference type="KEGG" id="kpul:GXN76_04075"/>